<sequence>MNISQVSNKGSCCLGSWFGFRCIYKYIQKFLGRG</sequence>
<dbReference type="EMBL" id="GBXM01025973">
    <property type="protein sequence ID" value="JAH82604.1"/>
    <property type="molecule type" value="Transcribed_RNA"/>
</dbReference>
<dbReference type="AlphaFoldDB" id="A0A0E9VWS5"/>
<name>A0A0E9VWS5_ANGAN</name>
<organism evidence="1">
    <name type="scientific">Anguilla anguilla</name>
    <name type="common">European freshwater eel</name>
    <name type="synonym">Muraena anguilla</name>
    <dbReference type="NCBI Taxonomy" id="7936"/>
    <lineage>
        <taxon>Eukaryota</taxon>
        <taxon>Metazoa</taxon>
        <taxon>Chordata</taxon>
        <taxon>Craniata</taxon>
        <taxon>Vertebrata</taxon>
        <taxon>Euteleostomi</taxon>
        <taxon>Actinopterygii</taxon>
        <taxon>Neopterygii</taxon>
        <taxon>Teleostei</taxon>
        <taxon>Anguilliformes</taxon>
        <taxon>Anguillidae</taxon>
        <taxon>Anguilla</taxon>
    </lineage>
</organism>
<reference evidence="1" key="1">
    <citation type="submission" date="2014-11" db="EMBL/GenBank/DDBJ databases">
        <authorList>
            <person name="Amaro Gonzalez C."/>
        </authorList>
    </citation>
    <scope>NUCLEOTIDE SEQUENCE</scope>
</reference>
<evidence type="ECO:0000313" key="1">
    <source>
        <dbReference type="EMBL" id="JAH82604.1"/>
    </source>
</evidence>
<accession>A0A0E9VWS5</accession>
<proteinExistence type="predicted"/>
<reference evidence="1" key="2">
    <citation type="journal article" date="2015" name="Fish Shellfish Immunol.">
        <title>Early steps in the European eel (Anguilla anguilla)-Vibrio vulnificus interaction in the gills: Role of the RtxA13 toxin.</title>
        <authorList>
            <person name="Callol A."/>
            <person name="Pajuelo D."/>
            <person name="Ebbesson L."/>
            <person name="Teles M."/>
            <person name="MacKenzie S."/>
            <person name="Amaro C."/>
        </authorList>
    </citation>
    <scope>NUCLEOTIDE SEQUENCE</scope>
</reference>
<protein>
    <submittedName>
        <fullName evidence="1">Uncharacterized protein</fullName>
    </submittedName>
</protein>